<dbReference type="EMBL" id="QKNY01000004">
    <property type="protein sequence ID" value="RJX44431.1"/>
    <property type="molecule type" value="Genomic_DNA"/>
</dbReference>
<dbReference type="OrthoDB" id="65910at2157"/>
<dbReference type="Proteomes" id="UP000276588">
    <property type="component" value="Unassembled WGS sequence"/>
</dbReference>
<keyword evidence="2" id="KW-1185">Reference proteome</keyword>
<accession>A0A3A6PVC5</accession>
<reference evidence="1 2" key="1">
    <citation type="submission" date="2018-06" db="EMBL/GenBank/DDBJ databases">
        <title>Halonotius sp. F13-13 a new haloarchaeeon isolated from a solar saltern from Isla Cristina, Huelva, Spain.</title>
        <authorList>
            <person name="Duran-Viseras A."/>
            <person name="Sanchez-Porro C."/>
            <person name="Ventosa A."/>
        </authorList>
    </citation>
    <scope>NUCLEOTIDE SEQUENCE [LARGE SCALE GENOMIC DNA]</scope>
    <source>
        <strain evidence="1 2">F13-13</strain>
    </source>
</reference>
<evidence type="ECO:0000313" key="2">
    <source>
        <dbReference type="Proteomes" id="UP000276588"/>
    </source>
</evidence>
<gene>
    <name evidence="1" type="ORF">DM826_02095</name>
</gene>
<comment type="caution">
    <text evidence="1">The sequence shown here is derived from an EMBL/GenBank/DDBJ whole genome shotgun (WGS) entry which is preliminary data.</text>
</comment>
<proteinExistence type="predicted"/>
<name>A0A3A6PVC5_9EURY</name>
<protein>
    <submittedName>
        <fullName evidence="1">Uncharacterized protein</fullName>
    </submittedName>
</protein>
<dbReference type="RefSeq" id="WP_120100915.1">
    <property type="nucleotide sequence ID" value="NZ_QKNY01000004.1"/>
</dbReference>
<evidence type="ECO:0000313" key="1">
    <source>
        <dbReference type="EMBL" id="RJX44431.1"/>
    </source>
</evidence>
<dbReference type="AlphaFoldDB" id="A0A3A6PVC5"/>
<organism evidence="1 2">
    <name type="scientific">Halonotius aquaticus</name>
    <dbReference type="NCBI Taxonomy" id="2216978"/>
    <lineage>
        <taxon>Archaea</taxon>
        <taxon>Methanobacteriati</taxon>
        <taxon>Methanobacteriota</taxon>
        <taxon>Stenosarchaea group</taxon>
        <taxon>Halobacteria</taxon>
        <taxon>Halobacteriales</taxon>
        <taxon>Haloferacaceae</taxon>
        <taxon>Halonotius</taxon>
    </lineage>
</organism>
<sequence length="177" mass="20123">MAENDDTERYLYTVQYTEEAERKRVEYLFKNWNEGDIETPEGLARIAEGVDHEELYQELVAKVPSEQIGVYRLQPTTPEVESESITVTEEISASLDAVETFLEYILSKKKAVLQSGSRNEYEMYTKKGRAEVSYELDDTAGDIVVVRIRVDGIPPAPEFLGDFFETELGDYAASQSE</sequence>